<evidence type="ECO:0000259" key="6">
    <source>
        <dbReference type="PROSITE" id="PS50929"/>
    </source>
</evidence>
<feature type="transmembrane region" description="Helical" evidence="5">
    <location>
        <begin position="12"/>
        <end position="39"/>
    </location>
</feature>
<protein>
    <submittedName>
        <fullName evidence="7">ABC transporter ATP-binding protein</fullName>
    </submittedName>
</protein>
<keyword evidence="7" id="KW-0547">Nucleotide-binding</keyword>
<feature type="domain" description="ABC transmembrane type-1" evidence="6">
    <location>
        <begin position="15"/>
        <end position="173"/>
    </location>
</feature>
<keyword evidence="2 5" id="KW-0812">Transmembrane</keyword>
<feature type="transmembrane region" description="Helical" evidence="5">
    <location>
        <begin position="153"/>
        <end position="171"/>
    </location>
</feature>
<evidence type="ECO:0000313" key="8">
    <source>
        <dbReference type="Proteomes" id="UP000824140"/>
    </source>
</evidence>
<reference evidence="7" key="1">
    <citation type="submission" date="2020-10" db="EMBL/GenBank/DDBJ databases">
        <authorList>
            <person name="Gilroy R."/>
        </authorList>
    </citation>
    <scope>NUCLEOTIDE SEQUENCE</scope>
    <source>
        <strain evidence="7">13766</strain>
    </source>
</reference>
<dbReference type="PROSITE" id="PS50929">
    <property type="entry name" value="ABC_TM1F"/>
    <property type="match status" value="1"/>
</dbReference>
<dbReference type="Proteomes" id="UP000824140">
    <property type="component" value="Unassembled WGS sequence"/>
</dbReference>
<dbReference type="GO" id="GO:0140359">
    <property type="term" value="F:ABC-type transporter activity"/>
    <property type="evidence" value="ECO:0007669"/>
    <property type="project" value="InterPro"/>
</dbReference>
<evidence type="ECO:0000256" key="1">
    <source>
        <dbReference type="ARBA" id="ARBA00004651"/>
    </source>
</evidence>
<gene>
    <name evidence="7" type="ORF">IAA84_05415</name>
</gene>
<dbReference type="Pfam" id="PF00664">
    <property type="entry name" value="ABC_membrane"/>
    <property type="match status" value="1"/>
</dbReference>
<dbReference type="InterPro" id="IPR011527">
    <property type="entry name" value="ABC1_TM_dom"/>
</dbReference>
<organism evidence="7 8">
    <name type="scientific">Candidatus Alectryocaccomicrobium excrementavium</name>
    <dbReference type="NCBI Taxonomy" id="2840668"/>
    <lineage>
        <taxon>Bacteria</taxon>
        <taxon>Bacillati</taxon>
        <taxon>Bacillota</taxon>
        <taxon>Clostridia</taxon>
        <taxon>Candidatus Alectryocaccomicrobium</taxon>
    </lineage>
</organism>
<dbReference type="Gene3D" id="1.20.1560.10">
    <property type="entry name" value="ABC transporter type 1, transmembrane domain"/>
    <property type="match status" value="1"/>
</dbReference>
<evidence type="ECO:0000256" key="3">
    <source>
        <dbReference type="ARBA" id="ARBA00022989"/>
    </source>
</evidence>
<dbReference type="GO" id="GO:0005524">
    <property type="term" value="F:ATP binding"/>
    <property type="evidence" value="ECO:0007669"/>
    <property type="project" value="UniProtKB-KW"/>
</dbReference>
<proteinExistence type="predicted"/>
<comment type="subcellular location">
    <subcellularLocation>
        <location evidence="1">Cell membrane</location>
        <topology evidence="1">Multi-pass membrane protein</topology>
    </subcellularLocation>
</comment>
<name>A0A9D1K5W6_9FIRM</name>
<dbReference type="EMBL" id="DVJN01000106">
    <property type="protein sequence ID" value="HIS92440.1"/>
    <property type="molecule type" value="Genomic_DNA"/>
</dbReference>
<keyword evidence="3 5" id="KW-1133">Transmembrane helix</keyword>
<sequence length="173" mass="19507">MNHKKEIRKMIPWMLLSFCIYFLIQIAAIVPSYVMSYIIDVIVPSGNIRRIILYILLFVLIPLVMGVGNSLYTYIMAIQCRIRSYDFNRRILSKLLCQNMTYLTVHSGGELAAKAMQEVSDYVYLWLCTIPQAVAAVFAGAITLLVIGSIHPAIALVQLIFIFLIIVPTKCSG</sequence>
<dbReference type="GO" id="GO:0005886">
    <property type="term" value="C:plasma membrane"/>
    <property type="evidence" value="ECO:0007669"/>
    <property type="project" value="UniProtKB-SubCell"/>
</dbReference>
<keyword evidence="7" id="KW-0067">ATP-binding</keyword>
<dbReference type="AlphaFoldDB" id="A0A9D1K5W6"/>
<feature type="transmembrane region" description="Helical" evidence="5">
    <location>
        <begin position="123"/>
        <end position="147"/>
    </location>
</feature>
<evidence type="ECO:0000256" key="4">
    <source>
        <dbReference type="ARBA" id="ARBA00023136"/>
    </source>
</evidence>
<accession>A0A9D1K5W6</accession>
<comment type="caution">
    <text evidence="7">The sequence shown here is derived from an EMBL/GenBank/DDBJ whole genome shotgun (WGS) entry which is preliminary data.</text>
</comment>
<evidence type="ECO:0000256" key="5">
    <source>
        <dbReference type="SAM" id="Phobius"/>
    </source>
</evidence>
<feature type="transmembrane region" description="Helical" evidence="5">
    <location>
        <begin position="51"/>
        <end position="75"/>
    </location>
</feature>
<keyword evidence="4 5" id="KW-0472">Membrane</keyword>
<feature type="non-terminal residue" evidence="7">
    <location>
        <position position="173"/>
    </location>
</feature>
<dbReference type="InterPro" id="IPR036640">
    <property type="entry name" value="ABC1_TM_sf"/>
</dbReference>
<evidence type="ECO:0000313" key="7">
    <source>
        <dbReference type="EMBL" id="HIS92440.1"/>
    </source>
</evidence>
<reference evidence="7" key="2">
    <citation type="journal article" date="2021" name="PeerJ">
        <title>Extensive microbial diversity within the chicken gut microbiome revealed by metagenomics and culture.</title>
        <authorList>
            <person name="Gilroy R."/>
            <person name="Ravi A."/>
            <person name="Getino M."/>
            <person name="Pursley I."/>
            <person name="Horton D.L."/>
            <person name="Alikhan N.F."/>
            <person name="Baker D."/>
            <person name="Gharbi K."/>
            <person name="Hall N."/>
            <person name="Watson M."/>
            <person name="Adriaenssens E.M."/>
            <person name="Foster-Nyarko E."/>
            <person name="Jarju S."/>
            <person name="Secka A."/>
            <person name="Antonio M."/>
            <person name="Oren A."/>
            <person name="Chaudhuri R.R."/>
            <person name="La Ragione R."/>
            <person name="Hildebrand F."/>
            <person name="Pallen M.J."/>
        </authorList>
    </citation>
    <scope>NUCLEOTIDE SEQUENCE</scope>
    <source>
        <strain evidence="7">13766</strain>
    </source>
</reference>
<evidence type="ECO:0000256" key="2">
    <source>
        <dbReference type="ARBA" id="ARBA00022692"/>
    </source>
</evidence>
<dbReference type="SUPFAM" id="SSF90123">
    <property type="entry name" value="ABC transporter transmembrane region"/>
    <property type="match status" value="1"/>
</dbReference>